<keyword evidence="2" id="KW-0479">Metal-binding</keyword>
<feature type="transmembrane region" description="Helical" evidence="8">
    <location>
        <begin position="312"/>
        <end position="332"/>
    </location>
</feature>
<feature type="domain" description="C2H2-type" evidence="9">
    <location>
        <begin position="113"/>
        <end position="141"/>
    </location>
</feature>
<proteinExistence type="predicted"/>
<dbReference type="GO" id="GO:0008270">
    <property type="term" value="F:zinc ion binding"/>
    <property type="evidence" value="ECO:0007669"/>
    <property type="project" value="UniProtKB-KW"/>
</dbReference>
<keyword evidence="8" id="KW-0812">Transmembrane</keyword>
<protein>
    <recommendedName>
        <fullName evidence="9">C2H2-type domain-containing protein</fullName>
    </recommendedName>
</protein>
<keyword evidence="3" id="KW-0677">Repeat</keyword>
<organism evidence="10 11">
    <name type="scientific">Trichogramma brassicae</name>
    <dbReference type="NCBI Taxonomy" id="86971"/>
    <lineage>
        <taxon>Eukaryota</taxon>
        <taxon>Metazoa</taxon>
        <taxon>Ecdysozoa</taxon>
        <taxon>Arthropoda</taxon>
        <taxon>Hexapoda</taxon>
        <taxon>Insecta</taxon>
        <taxon>Pterygota</taxon>
        <taxon>Neoptera</taxon>
        <taxon>Endopterygota</taxon>
        <taxon>Hymenoptera</taxon>
        <taxon>Apocrita</taxon>
        <taxon>Proctotrupomorpha</taxon>
        <taxon>Chalcidoidea</taxon>
        <taxon>Trichogrammatidae</taxon>
        <taxon>Trichogramma</taxon>
    </lineage>
</organism>
<dbReference type="Pfam" id="PF00096">
    <property type="entry name" value="zf-C2H2"/>
    <property type="match status" value="2"/>
</dbReference>
<evidence type="ECO:0000256" key="6">
    <source>
        <dbReference type="ARBA" id="ARBA00023242"/>
    </source>
</evidence>
<keyword evidence="6" id="KW-0539">Nucleus</keyword>
<dbReference type="Gene3D" id="3.30.160.60">
    <property type="entry name" value="Classic Zinc Finger"/>
    <property type="match status" value="4"/>
</dbReference>
<sequence>MCAKRFDTKHRLLLHIKTAHDGCKEHACDKCKRKFGARSKLNRHQKTVHEGRKDYAYDNCEKKFGQKPHLDLHKTTVHEGRKDFACDKCEKKFGHQFILIRHQEIVHENQNNFACIECEKKFGEKSNLIRHQKTVHEGRKDFACDKCGKKFGDRSNFSKHRKIIHQSNRDFACDKCERKFVNESNLHLHQMFLSRAQTAAVLLPACVILRIVTRVHQVREIFVRRARASRRGRTRAERDAKIIIIFDDVTFRKGWRARRRRLSMETRYKSRAARAAGVVHGRTNTLVRLPFVCTRNCIAPVRACTRSPAKKIIIIMIIIIIIPVTFGADTAFDTYQYIFTIKSQFCIFLSAPNYNILTVKYGKNITRPTYNIHEAHRSLVKELSIKAHTSARVIISDCKTYQRLLEVAAAVAELEAGVIAVAGLVAEQLLLLMIRLLIMLLDDGVGGRRFLDDAGRVAARTAELGLGAAAGRRDAAGLDDRRYQAQQQEIPADQRRQWLEVDRRSWHFVTAMNYVYSMDLRIRGEEV</sequence>
<evidence type="ECO:0000256" key="5">
    <source>
        <dbReference type="ARBA" id="ARBA00022833"/>
    </source>
</evidence>
<dbReference type="EMBL" id="CADCXV010000866">
    <property type="protein sequence ID" value="CAB0037734.1"/>
    <property type="molecule type" value="Genomic_DNA"/>
</dbReference>
<dbReference type="InterPro" id="IPR013087">
    <property type="entry name" value="Znf_C2H2_type"/>
</dbReference>
<keyword evidence="4 7" id="KW-0863">Zinc-finger</keyword>
<reference evidence="10 11" key="1">
    <citation type="submission" date="2020-02" db="EMBL/GenBank/DDBJ databases">
        <authorList>
            <person name="Ferguson B K."/>
        </authorList>
    </citation>
    <scope>NUCLEOTIDE SEQUENCE [LARGE SCALE GENOMIC DNA]</scope>
</reference>
<evidence type="ECO:0000256" key="3">
    <source>
        <dbReference type="ARBA" id="ARBA00022737"/>
    </source>
</evidence>
<dbReference type="PANTHER" id="PTHR23226:SF416">
    <property type="entry name" value="FI01424P"/>
    <property type="match status" value="1"/>
</dbReference>
<evidence type="ECO:0000256" key="4">
    <source>
        <dbReference type="ARBA" id="ARBA00022771"/>
    </source>
</evidence>
<evidence type="ECO:0000313" key="11">
    <source>
        <dbReference type="Proteomes" id="UP000479190"/>
    </source>
</evidence>
<keyword evidence="8" id="KW-0472">Membrane</keyword>
<dbReference type="PROSITE" id="PS00028">
    <property type="entry name" value="ZINC_FINGER_C2H2_1"/>
    <property type="match status" value="4"/>
</dbReference>
<comment type="subcellular location">
    <subcellularLocation>
        <location evidence="1">Nucleus</location>
    </subcellularLocation>
</comment>
<evidence type="ECO:0000259" key="9">
    <source>
        <dbReference type="PROSITE" id="PS50157"/>
    </source>
</evidence>
<keyword evidence="5" id="KW-0862">Zinc</keyword>
<dbReference type="SMART" id="SM00355">
    <property type="entry name" value="ZnF_C2H2"/>
    <property type="match status" value="7"/>
</dbReference>
<dbReference type="Proteomes" id="UP000479190">
    <property type="component" value="Unassembled WGS sequence"/>
</dbReference>
<dbReference type="PROSITE" id="PS50157">
    <property type="entry name" value="ZINC_FINGER_C2H2_2"/>
    <property type="match status" value="6"/>
</dbReference>
<feature type="domain" description="C2H2-type" evidence="9">
    <location>
        <begin position="26"/>
        <end position="54"/>
    </location>
</feature>
<feature type="domain" description="C2H2-type" evidence="9">
    <location>
        <begin position="142"/>
        <end position="170"/>
    </location>
</feature>
<dbReference type="AlphaFoldDB" id="A0A6H5IQ75"/>
<evidence type="ECO:0000256" key="2">
    <source>
        <dbReference type="ARBA" id="ARBA00022723"/>
    </source>
</evidence>
<dbReference type="OrthoDB" id="7685779at2759"/>
<evidence type="ECO:0000256" key="7">
    <source>
        <dbReference type="PROSITE-ProRule" id="PRU00042"/>
    </source>
</evidence>
<feature type="domain" description="C2H2-type" evidence="9">
    <location>
        <begin position="171"/>
        <end position="198"/>
    </location>
</feature>
<evidence type="ECO:0000256" key="1">
    <source>
        <dbReference type="ARBA" id="ARBA00004123"/>
    </source>
</evidence>
<dbReference type="GO" id="GO:0000981">
    <property type="term" value="F:DNA-binding transcription factor activity, RNA polymerase II-specific"/>
    <property type="evidence" value="ECO:0007669"/>
    <property type="project" value="TreeGrafter"/>
</dbReference>
<feature type="domain" description="C2H2-type" evidence="9">
    <location>
        <begin position="55"/>
        <end position="83"/>
    </location>
</feature>
<evidence type="ECO:0000313" key="10">
    <source>
        <dbReference type="EMBL" id="CAB0037734.1"/>
    </source>
</evidence>
<dbReference type="GO" id="GO:0005634">
    <property type="term" value="C:nucleus"/>
    <property type="evidence" value="ECO:0007669"/>
    <property type="project" value="UniProtKB-SubCell"/>
</dbReference>
<feature type="domain" description="C2H2-type" evidence="9">
    <location>
        <begin position="84"/>
        <end position="112"/>
    </location>
</feature>
<dbReference type="GO" id="GO:0000978">
    <property type="term" value="F:RNA polymerase II cis-regulatory region sequence-specific DNA binding"/>
    <property type="evidence" value="ECO:0007669"/>
    <property type="project" value="TreeGrafter"/>
</dbReference>
<gene>
    <name evidence="10" type="ORF">TBRA_LOCUS9548</name>
</gene>
<accession>A0A6H5IQ75</accession>
<dbReference type="InterPro" id="IPR036236">
    <property type="entry name" value="Znf_C2H2_sf"/>
</dbReference>
<dbReference type="PANTHER" id="PTHR23226">
    <property type="entry name" value="ZINC FINGER AND SCAN DOMAIN-CONTAINING"/>
    <property type="match status" value="1"/>
</dbReference>
<dbReference type="SUPFAM" id="SSF57667">
    <property type="entry name" value="beta-beta-alpha zinc fingers"/>
    <property type="match status" value="4"/>
</dbReference>
<keyword evidence="11" id="KW-1185">Reference proteome</keyword>
<keyword evidence="8" id="KW-1133">Transmembrane helix</keyword>
<name>A0A6H5IQ75_9HYME</name>
<evidence type="ECO:0000256" key="8">
    <source>
        <dbReference type="SAM" id="Phobius"/>
    </source>
</evidence>